<protein>
    <submittedName>
        <fullName evidence="2">Uncharacterized protein</fullName>
    </submittedName>
</protein>
<dbReference type="Pfam" id="PF19600">
    <property type="entry name" value="DUF6105"/>
    <property type="match status" value="1"/>
</dbReference>
<keyword evidence="1" id="KW-0472">Membrane</keyword>
<evidence type="ECO:0000313" key="3">
    <source>
        <dbReference type="Proteomes" id="UP001549047"/>
    </source>
</evidence>
<dbReference type="Proteomes" id="UP001549047">
    <property type="component" value="Unassembled WGS sequence"/>
</dbReference>
<reference evidence="2 3" key="1">
    <citation type="submission" date="2024-06" db="EMBL/GenBank/DDBJ databases">
        <title>Genomic Encyclopedia of Type Strains, Phase IV (KMG-IV): sequencing the most valuable type-strain genomes for metagenomic binning, comparative biology and taxonomic classification.</title>
        <authorList>
            <person name="Goeker M."/>
        </authorList>
    </citation>
    <scope>NUCLEOTIDE SEQUENCE [LARGE SCALE GENOMIC DNA]</scope>
    <source>
        <strain evidence="2 3">DSM 29780</strain>
    </source>
</reference>
<evidence type="ECO:0000256" key="1">
    <source>
        <dbReference type="SAM" id="Phobius"/>
    </source>
</evidence>
<evidence type="ECO:0000313" key="2">
    <source>
        <dbReference type="EMBL" id="MET3613031.1"/>
    </source>
</evidence>
<name>A0ABV2IY62_9HYPH</name>
<sequence>MKWFLVFWLGPIVFLGGWYGLSYYDMNFGFFMLTRQAHELVLKMYAETLGIDPQSVAPLVAKAIGTDSLFVIAILLFRRRKKIAARWKARRAQSSPEAALRSDDNLSNAPWRMKDAAAESIRSARLALDTSISSNARSAATVESRSSQ</sequence>
<feature type="transmembrane region" description="Helical" evidence="1">
    <location>
        <begin position="59"/>
        <end position="77"/>
    </location>
</feature>
<keyword evidence="1" id="KW-0812">Transmembrane</keyword>
<organism evidence="2 3">
    <name type="scientific">Rhizobium aquaticum</name>
    <dbReference type="NCBI Taxonomy" id="1549636"/>
    <lineage>
        <taxon>Bacteria</taxon>
        <taxon>Pseudomonadati</taxon>
        <taxon>Pseudomonadota</taxon>
        <taxon>Alphaproteobacteria</taxon>
        <taxon>Hyphomicrobiales</taxon>
        <taxon>Rhizobiaceae</taxon>
        <taxon>Rhizobium/Agrobacterium group</taxon>
        <taxon>Rhizobium</taxon>
    </lineage>
</organism>
<proteinExistence type="predicted"/>
<accession>A0ABV2IY62</accession>
<dbReference type="EMBL" id="JBEPMB010000001">
    <property type="protein sequence ID" value="MET3613031.1"/>
    <property type="molecule type" value="Genomic_DNA"/>
</dbReference>
<keyword evidence="1" id="KW-1133">Transmembrane helix</keyword>
<dbReference type="InterPro" id="IPR046087">
    <property type="entry name" value="DUF6105"/>
</dbReference>
<gene>
    <name evidence="2" type="ORF">ABID16_001336</name>
</gene>
<keyword evidence="3" id="KW-1185">Reference proteome</keyword>
<comment type="caution">
    <text evidence="2">The sequence shown here is derived from an EMBL/GenBank/DDBJ whole genome shotgun (WGS) entry which is preliminary data.</text>
</comment>